<gene>
    <name evidence="3" type="ORF">CGSHi3655_01537</name>
    <name evidence="2" type="ORF">KRLU3655_LOCUS1010</name>
</gene>
<sequence>MFYKNKLLCLGLLAIPAIAIAEFYKVEITRLDSNLYRTTDGTYIETKFCHEYARGDEAVLSYEQYSYDNKLIFQNGETCDVKRIFR</sequence>
<reference evidence="2" key="3">
    <citation type="submission" date="2024-01" db="EMBL/GenBank/DDBJ databases">
        <authorList>
            <person name="Riesbeck K."/>
        </authorList>
    </citation>
    <scope>NUCLEOTIDE SEQUENCE</scope>
    <source>
        <strain evidence="2">3655</strain>
    </source>
</reference>
<feature type="chain" id="PRO_5002617612" evidence="1">
    <location>
        <begin position="22"/>
        <end position="86"/>
    </location>
</feature>
<dbReference type="RefSeq" id="WP_005658398.1">
    <property type="nucleotide sequence ID" value="NZ_AAZF01000010.1"/>
</dbReference>
<evidence type="ECO:0000256" key="1">
    <source>
        <dbReference type="SAM" id="SignalP"/>
    </source>
</evidence>
<feature type="signal peptide" evidence="1">
    <location>
        <begin position="1"/>
        <end position="21"/>
    </location>
</feature>
<proteinExistence type="predicted"/>
<evidence type="ECO:0000313" key="3">
    <source>
        <dbReference type="EMBL" id="EDJ92300.1"/>
    </source>
</evidence>
<dbReference type="EMBL" id="OV040719">
    <property type="protein sequence ID" value="CAH0450934.1"/>
    <property type="molecule type" value="Genomic_DNA"/>
</dbReference>
<name>A0A0H3PFV8_HAEI3</name>
<reference evidence="5" key="2">
    <citation type="submission" date="2021-11" db="EMBL/GenBank/DDBJ databases">
        <authorList>
            <person name="Riesbeck K."/>
        </authorList>
    </citation>
    <scope>NUCLEOTIDE SEQUENCE [LARGE SCALE GENOMIC DNA]</scope>
</reference>
<dbReference type="Proteomes" id="UP000837958">
    <property type="component" value="Chromosome"/>
</dbReference>
<accession>A0A0H3PFV8</accession>
<keyword evidence="1" id="KW-0732">Signal</keyword>
<organism evidence="3 4">
    <name type="scientific">Haemophilus influenzae (strain NTHi 3655)</name>
    <dbReference type="NCBI Taxonomy" id="375177"/>
    <lineage>
        <taxon>Bacteria</taxon>
        <taxon>Pseudomonadati</taxon>
        <taxon>Pseudomonadota</taxon>
        <taxon>Gammaproteobacteria</taxon>
        <taxon>Pasteurellales</taxon>
        <taxon>Pasteurellaceae</taxon>
        <taxon>Haemophilus</taxon>
    </lineage>
</organism>
<protein>
    <submittedName>
        <fullName evidence="3">Uncharacterized protein</fullName>
    </submittedName>
</protein>
<evidence type="ECO:0000313" key="2">
    <source>
        <dbReference type="EMBL" id="CAH0450934.1"/>
    </source>
</evidence>
<reference evidence="3 4" key="1">
    <citation type="journal article" date="2007" name="Genome Biol.">
        <title>Characterization and modeling of the Haemophilus influenzae core and supragenomes based on the complete genomic sequences of Rd and 12 clinical nontypeable strains.</title>
        <authorList>
            <person name="Hogg J.S."/>
            <person name="Hu F.Z."/>
            <person name="Janto B."/>
            <person name="Boissy R."/>
            <person name="Hayes J."/>
            <person name="Keefe R."/>
            <person name="Post J.C."/>
            <person name="Ehrlich G.D."/>
        </authorList>
    </citation>
    <scope>NUCLEOTIDE SEQUENCE [LARGE SCALE GENOMIC DNA]</scope>
    <source>
        <strain evidence="3">3655</strain>
        <strain evidence="4">NTHi 3655</strain>
    </source>
</reference>
<dbReference type="EMBL" id="AAZF01000010">
    <property type="protein sequence ID" value="EDJ92300.1"/>
    <property type="molecule type" value="Genomic_DNA"/>
</dbReference>
<dbReference type="Proteomes" id="UP000003185">
    <property type="component" value="Unassembled WGS sequence"/>
</dbReference>
<evidence type="ECO:0000313" key="5">
    <source>
        <dbReference type="Proteomes" id="UP000837958"/>
    </source>
</evidence>
<evidence type="ECO:0000313" key="4">
    <source>
        <dbReference type="Proteomes" id="UP000003185"/>
    </source>
</evidence>
<dbReference type="AlphaFoldDB" id="A0A0H3PFV8"/>